<sequence length="166" mass="17602">MAHRELPSVQSAAIATGAALETMFLRELGHQQVPDASLVNFGAMPGLVSYENAVSVGPSGGRSRQSKGGDVPSHCVQEEVQNLGDKRGRLAGDEKPAKRLLASSVADDKEMPNLLRDDVTGEAPGHDAVVADQTIFLTAGSIDDDELQHLMMPSAPLICDEDGWNQ</sequence>
<organism evidence="1 2">
    <name type="scientific">Panicum miliaceum</name>
    <name type="common">Proso millet</name>
    <name type="synonym">Broomcorn millet</name>
    <dbReference type="NCBI Taxonomy" id="4540"/>
    <lineage>
        <taxon>Eukaryota</taxon>
        <taxon>Viridiplantae</taxon>
        <taxon>Streptophyta</taxon>
        <taxon>Embryophyta</taxon>
        <taxon>Tracheophyta</taxon>
        <taxon>Spermatophyta</taxon>
        <taxon>Magnoliopsida</taxon>
        <taxon>Liliopsida</taxon>
        <taxon>Poales</taxon>
        <taxon>Poaceae</taxon>
        <taxon>PACMAD clade</taxon>
        <taxon>Panicoideae</taxon>
        <taxon>Panicodae</taxon>
        <taxon>Paniceae</taxon>
        <taxon>Panicinae</taxon>
        <taxon>Panicum</taxon>
        <taxon>Panicum sect. Panicum</taxon>
    </lineage>
</organism>
<proteinExistence type="predicted"/>
<name>A0A3L6QLP0_PANMI</name>
<gene>
    <name evidence="1" type="ORF">C2845_PM12G03670</name>
</gene>
<reference evidence="2" key="1">
    <citation type="journal article" date="2019" name="Nat. Commun.">
        <title>The genome of broomcorn millet.</title>
        <authorList>
            <person name="Zou C."/>
            <person name="Miki D."/>
            <person name="Li D."/>
            <person name="Tang Q."/>
            <person name="Xiao L."/>
            <person name="Rajput S."/>
            <person name="Deng P."/>
            <person name="Jia W."/>
            <person name="Huang R."/>
            <person name="Zhang M."/>
            <person name="Sun Y."/>
            <person name="Hu J."/>
            <person name="Fu X."/>
            <person name="Schnable P.S."/>
            <person name="Li F."/>
            <person name="Zhang H."/>
            <person name="Feng B."/>
            <person name="Zhu X."/>
            <person name="Liu R."/>
            <person name="Schnable J.C."/>
            <person name="Zhu J.-K."/>
            <person name="Zhang H."/>
        </authorList>
    </citation>
    <scope>NUCLEOTIDE SEQUENCE [LARGE SCALE GENOMIC DNA]</scope>
</reference>
<dbReference type="STRING" id="4540.A0A3L6QLP0"/>
<comment type="caution">
    <text evidence="1">The sequence shown here is derived from an EMBL/GenBank/DDBJ whole genome shotgun (WGS) entry which is preliminary data.</text>
</comment>
<keyword evidence="2" id="KW-1185">Reference proteome</keyword>
<evidence type="ECO:0000313" key="2">
    <source>
        <dbReference type="Proteomes" id="UP000275267"/>
    </source>
</evidence>
<accession>A0A3L6QLP0</accession>
<protein>
    <submittedName>
        <fullName evidence="1">Uncharacterized protein</fullName>
    </submittedName>
</protein>
<evidence type="ECO:0000313" key="1">
    <source>
        <dbReference type="EMBL" id="RLM80785.1"/>
    </source>
</evidence>
<dbReference type="EMBL" id="PQIB02000012">
    <property type="protein sequence ID" value="RLM80785.1"/>
    <property type="molecule type" value="Genomic_DNA"/>
</dbReference>
<dbReference type="Proteomes" id="UP000275267">
    <property type="component" value="Unassembled WGS sequence"/>
</dbReference>
<dbReference type="AlphaFoldDB" id="A0A3L6QLP0"/>